<dbReference type="InterPro" id="IPR003329">
    <property type="entry name" value="Cytidylyl_trans"/>
</dbReference>
<proteinExistence type="predicted"/>
<dbReference type="CDD" id="cd02518">
    <property type="entry name" value="GT2_SpsF"/>
    <property type="match status" value="1"/>
</dbReference>
<dbReference type="RefSeq" id="WP_120517170.1">
    <property type="nucleotide sequence ID" value="NZ_QXZY01000008.1"/>
</dbReference>
<dbReference type="PANTHER" id="PTHR42866:SF1">
    <property type="entry name" value="SPORE COAT POLYSACCHARIDE BIOSYNTHESIS PROTEIN SPSF"/>
    <property type="match status" value="1"/>
</dbReference>
<sequence>MQVVAITQARIGSSRLPGKILREVNGQSLLEIHLQRISAAATIQKLIVATTLEPGIEPVLGIMKKLGVQYFQGSTDDVLDRFYQAVKDIRPDYVIRLTADCPLIDPRLIDKVVQYTLGHQLDYCSNTLEENYPDGQDIEVFRFAALEKAWQEATLPSDREHVTPFIRRHSDFIGGTTFKAANFNEGVQLGGLRMTVDEQRDLDVITQLITQLGTGATMGAYAEFLRTNPAIQSINSEIKRNEGYQKSLNNDQ</sequence>
<dbReference type="AlphaFoldDB" id="A0A3N4M9W4"/>
<dbReference type="Proteomes" id="UP000279089">
    <property type="component" value="Unassembled WGS sequence"/>
</dbReference>
<dbReference type="OrthoDB" id="9815559at2"/>
<comment type="caution">
    <text evidence="1">The sequence shown here is derived from an EMBL/GenBank/DDBJ whole genome shotgun (WGS) entry which is preliminary data.</text>
</comment>
<gene>
    <name evidence="1" type="ORF">EG028_14495</name>
</gene>
<dbReference type="Pfam" id="PF02348">
    <property type="entry name" value="CTP_transf_3"/>
    <property type="match status" value="1"/>
</dbReference>
<evidence type="ECO:0000313" key="1">
    <source>
        <dbReference type="EMBL" id="RPD40512.1"/>
    </source>
</evidence>
<protein>
    <submittedName>
        <fullName evidence="1">LPS biosynthesis protein</fullName>
    </submittedName>
</protein>
<dbReference type="EMBL" id="RMBX01000007">
    <property type="protein sequence ID" value="RPD40512.1"/>
    <property type="molecule type" value="Genomic_DNA"/>
</dbReference>
<name>A0A3N4M9W4_9BACT</name>
<dbReference type="Gene3D" id="3.90.550.10">
    <property type="entry name" value="Spore Coat Polysaccharide Biosynthesis Protein SpsA, Chain A"/>
    <property type="match status" value="1"/>
</dbReference>
<dbReference type="SUPFAM" id="SSF53448">
    <property type="entry name" value="Nucleotide-diphospho-sugar transferases"/>
    <property type="match status" value="1"/>
</dbReference>
<accession>A0A3N4M9W4</accession>
<reference evidence="2" key="1">
    <citation type="submission" date="2018-11" db="EMBL/GenBank/DDBJ databases">
        <title>Chitinophaga lutea sp.nov., isolate from arsenic contaminated soil.</title>
        <authorList>
            <person name="Zong Y."/>
        </authorList>
    </citation>
    <scope>NUCLEOTIDE SEQUENCE [LARGE SCALE GENOMIC DNA]</scope>
    <source>
        <strain evidence="2">YLT18</strain>
    </source>
</reference>
<dbReference type="GO" id="GO:0005829">
    <property type="term" value="C:cytosol"/>
    <property type="evidence" value="ECO:0007669"/>
    <property type="project" value="TreeGrafter"/>
</dbReference>
<evidence type="ECO:0000313" key="2">
    <source>
        <dbReference type="Proteomes" id="UP000279089"/>
    </source>
</evidence>
<dbReference type="PANTHER" id="PTHR42866">
    <property type="entry name" value="3-DEOXY-MANNO-OCTULOSONATE CYTIDYLYLTRANSFERASE"/>
    <property type="match status" value="1"/>
</dbReference>
<dbReference type="InterPro" id="IPR029044">
    <property type="entry name" value="Nucleotide-diphossugar_trans"/>
</dbReference>
<organism evidence="1 2">
    <name type="scientific">Chitinophaga barathri</name>
    <dbReference type="NCBI Taxonomy" id="1647451"/>
    <lineage>
        <taxon>Bacteria</taxon>
        <taxon>Pseudomonadati</taxon>
        <taxon>Bacteroidota</taxon>
        <taxon>Chitinophagia</taxon>
        <taxon>Chitinophagales</taxon>
        <taxon>Chitinophagaceae</taxon>
        <taxon>Chitinophaga</taxon>
    </lineage>
</organism>
<keyword evidence="2" id="KW-1185">Reference proteome</keyword>